<dbReference type="OrthoDB" id="6135263at2759"/>
<name>A0A0L8IGJ1_OCTBM</name>
<accession>A0A0L8IGJ1</accession>
<dbReference type="PANTHER" id="PTHR46880:SF9">
    <property type="entry name" value="ZINC FINGER PROTEIN 862"/>
    <property type="match status" value="1"/>
</dbReference>
<protein>
    <recommendedName>
        <fullName evidence="2">HAT C-terminal dimerisation domain-containing protein</fullName>
    </recommendedName>
</protein>
<evidence type="ECO:0000313" key="1">
    <source>
        <dbReference type="EMBL" id="KOG00585.1"/>
    </source>
</evidence>
<dbReference type="InterPro" id="IPR012337">
    <property type="entry name" value="RNaseH-like_sf"/>
</dbReference>
<organism evidence="1">
    <name type="scientific">Octopus bimaculoides</name>
    <name type="common">California two-spotted octopus</name>
    <dbReference type="NCBI Taxonomy" id="37653"/>
    <lineage>
        <taxon>Eukaryota</taxon>
        <taxon>Metazoa</taxon>
        <taxon>Spiralia</taxon>
        <taxon>Lophotrochozoa</taxon>
        <taxon>Mollusca</taxon>
        <taxon>Cephalopoda</taxon>
        <taxon>Coleoidea</taxon>
        <taxon>Octopodiformes</taxon>
        <taxon>Octopoda</taxon>
        <taxon>Incirrata</taxon>
        <taxon>Octopodidae</taxon>
        <taxon>Octopus</taxon>
    </lineage>
</organism>
<proteinExistence type="predicted"/>
<reference evidence="1" key="1">
    <citation type="submission" date="2015-07" db="EMBL/GenBank/DDBJ databases">
        <title>MeaNS - Measles Nucleotide Surveillance Program.</title>
        <authorList>
            <person name="Tran T."/>
            <person name="Druce J."/>
        </authorList>
    </citation>
    <scope>NUCLEOTIDE SEQUENCE</scope>
    <source>
        <strain evidence="1">UCB-OBI-ISO-001</strain>
        <tissue evidence="1">Gonad</tissue>
    </source>
</reference>
<dbReference type="EMBL" id="KQ415776">
    <property type="protein sequence ID" value="KOG00585.1"/>
    <property type="molecule type" value="Genomic_DNA"/>
</dbReference>
<evidence type="ECO:0008006" key="2">
    <source>
        <dbReference type="Google" id="ProtNLM"/>
    </source>
</evidence>
<gene>
    <name evidence="1" type="ORF">OCBIM_22000308mg</name>
</gene>
<sequence length="268" mass="30680">MLDEIAHYDRNEILEILKKQKFSVLIDERENGSSRGLYDAVKSTLTKEDVSMSNILGFASDNYSTLMGNESVFQKLLRNDIPTVFTIGCVCHSFAPCSNHAVKSIIPLATNFPAIAPENTLDKIDDEWKLFRQYKDIPVSSKSIPEFWYSMHNLKDGLDHSKFERLSQFMTNVTVLPYSSECVERIFSQVNCTKTKFTNRLKTETITDRLLAKQAITRKGAICISWEPNAKLIKNVVDGSCHRRYMSRLHFKKGGVNEDDVDMYEIDN</sequence>
<dbReference type="PANTHER" id="PTHR46880">
    <property type="entry name" value="RAS-ASSOCIATING DOMAIN-CONTAINING PROTEIN"/>
    <property type="match status" value="1"/>
</dbReference>
<dbReference type="AlphaFoldDB" id="A0A0L8IGJ1"/>
<dbReference type="SUPFAM" id="SSF53098">
    <property type="entry name" value="Ribonuclease H-like"/>
    <property type="match status" value="1"/>
</dbReference>